<dbReference type="GO" id="GO:0005737">
    <property type="term" value="C:cytoplasm"/>
    <property type="evidence" value="ECO:0007669"/>
    <property type="project" value="TreeGrafter"/>
</dbReference>
<feature type="domain" description="NADP-dependent oxidoreductase" evidence="2">
    <location>
        <begin position="17"/>
        <end position="124"/>
    </location>
</feature>
<dbReference type="Pfam" id="PF00248">
    <property type="entry name" value="Aldo_ket_red"/>
    <property type="match status" value="1"/>
</dbReference>
<evidence type="ECO:0000313" key="3">
    <source>
        <dbReference type="EMBL" id="SEJ49943.1"/>
    </source>
</evidence>
<keyword evidence="1" id="KW-0560">Oxidoreductase</keyword>
<evidence type="ECO:0000259" key="2">
    <source>
        <dbReference type="Pfam" id="PF00248"/>
    </source>
</evidence>
<name>A0A1H6Z8M5_9GAMM</name>
<dbReference type="PANTHER" id="PTHR43625:SF77">
    <property type="entry name" value="ALDO-KETO REDUCTASE"/>
    <property type="match status" value="1"/>
</dbReference>
<evidence type="ECO:0000313" key="4">
    <source>
        <dbReference type="Proteomes" id="UP000199250"/>
    </source>
</evidence>
<organism evidence="3 4">
    <name type="scientific">Azotobacter beijerinckii</name>
    <dbReference type="NCBI Taxonomy" id="170623"/>
    <lineage>
        <taxon>Bacteria</taxon>
        <taxon>Pseudomonadati</taxon>
        <taxon>Pseudomonadota</taxon>
        <taxon>Gammaproteobacteria</taxon>
        <taxon>Pseudomonadales</taxon>
        <taxon>Pseudomonadaceae</taxon>
        <taxon>Azotobacter</taxon>
    </lineage>
</organism>
<dbReference type="AlphaFoldDB" id="A0A1H6Z8M5"/>
<sequence length="146" mass="15979">MCCKCARNWASASCLGGPLGQGYLAGKLPLDAQAGFDGTTDLRKTFPRFSREVMKANQPTLDFLKTFGEKKGATRAQIALAWLMAQKPWIVPIPGTTNLDHSRENLSSINVNLTPEDLREIEAAFAKITVHGGRMDAKQMDQIGKD</sequence>
<dbReference type="InterPro" id="IPR036812">
    <property type="entry name" value="NAD(P)_OxRdtase_dom_sf"/>
</dbReference>
<protein>
    <submittedName>
        <fullName evidence="3">Aldo/keto reductase family protein</fullName>
    </submittedName>
</protein>
<dbReference type="Proteomes" id="UP000199250">
    <property type="component" value="Unassembled WGS sequence"/>
</dbReference>
<accession>A0A1H6Z8M5</accession>
<gene>
    <name evidence="3" type="ORF">SAMN04244572_04242</name>
</gene>
<dbReference type="InterPro" id="IPR050791">
    <property type="entry name" value="Aldo-Keto_reductase"/>
</dbReference>
<dbReference type="Gene3D" id="3.20.20.100">
    <property type="entry name" value="NADP-dependent oxidoreductase domain"/>
    <property type="match status" value="1"/>
</dbReference>
<dbReference type="InterPro" id="IPR023210">
    <property type="entry name" value="NADP_OxRdtase_dom"/>
</dbReference>
<evidence type="ECO:0000256" key="1">
    <source>
        <dbReference type="ARBA" id="ARBA00023002"/>
    </source>
</evidence>
<dbReference type="EMBL" id="FNYQ01000118">
    <property type="protein sequence ID" value="SEJ49943.1"/>
    <property type="molecule type" value="Genomic_DNA"/>
</dbReference>
<dbReference type="PANTHER" id="PTHR43625">
    <property type="entry name" value="AFLATOXIN B1 ALDEHYDE REDUCTASE"/>
    <property type="match status" value="1"/>
</dbReference>
<dbReference type="GO" id="GO:0016491">
    <property type="term" value="F:oxidoreductase activity"/>
    <property type="evidence" value="ECO:0007669"/>
    <property type="project" value="UniProtKB-KW"/>
</dbReference>
<reference evidence="3 4" key="1">
    <citation type="submission" date="2016-10" db="EMBL/GenBank/DDBJ databases">
        <authorList>
            <person name="de Groot N.N."/>
        </authorList>
    </citation>
    <scope>NUCLEOTIDE SEQUENCE [LARGE SCALE GENOMIC DNA]</scope>
    <source>
        <strain evidence="3 4">DSM 373</strain>
    </source>
</reference>
<proteinExistence type="predicted"/>
<dbReference type="SUPFAM" id="SSF51430">
    <property type="entry name" value="NAD(P)-linked oxidoreductase"/>
    <property type="match status" value="1"/>
</dbReference>